<protein>
    <submittedName>
        <fullName evidence="2">Uncharacterized protein</fullName>
    </submittedName>
</protein>
<feature type="compositionally biased region" description="Polar residues" evidence="1">
    <location>
        <begin position="1"/>
        <end position="11"/>
    </location>
</feature>
<keyword evidence="3" id="KW-1185">Reference proteome</keyword>
<dbReference type="OrthoDB" id="9886518at2"/>
<dbReference type="Proteomes" id="UP000094622">
    <property type="component" value="Unassembled WGS sequence"/>
</dbReference>
<organism evidence="2 3">
    <name type="scientific">Methylobrevis pamukkalensis</name>
    <dbReference type="NCBI Taxonomy" id="1439726"/>
    <lineage>
        <taxon>Bacteria</taxon>
        <taxon>Pseudomonadati</taxon>
        <taxon>Pseudomonadota</taxon>
        <taxon>Alphaproteobacteria</taxon>
        <taxon>Hyphomicrobiales</taxon>
        <taxon>Pleomorphomonadaceae</taxon>
        <taxon>Methylobrevis</taxon>
    </lineage>
</organism>
<dbReference type="RefSeq" id="WP_069308127.1">
    <property type="nucleotide sequence ID" value="NZ_MCRJ01000132.1"/>
</dbReference>
<evidence type="ECO:0000313" key="3">
    <source>
        <dbReference type="Proteomes" id="UP000094622"/>
    </source>
</evidence>
<dbReference type="EMBL" id="MCRJ01000132">
    <property type="protein sequence ID" value="ODN68796.1"/>
    <property type="molecule type" value="Genomic_DNA"/>
</dbReference>
<sequence length="95" mass="10487">MKTYGVSTSRLDSYGRYQPRNRSQLNQAAAKNLWSQQSSLLRNAFYVRVDATAGSLNNLMSQVRQREQVSSLDSVLGSLKPIDMSTLGGTVDETA</sequence>
<feature type="region of interest" description="Disordered" evidence="1">
    <location>
        <begin position="1"/>
        <end position="20"/>
    </location>
</feature>
<evidence type="ECO:0000256" key="1">
    <source>
        <dbReference type="SAM" id="MobiDB-lite"/>
    </source>
</evidence>
<name>A0A1E3GZ13_9HYPH</name>
<gene>
    <name evidence="2" type="ORF">A6302_03897</name>
</gene>
<dbReference type="AlphaFoldDB" id="A0A1E3GZ13"/>
<proteinExistence type="predicted"/>
<evidence type="ECO:0000313" key="2">
    <source>
        <dbReference type="EMBL" id="ODN68796.1"/>
    </source>
</evidence>
<reference evidence="2 3" key="1">
    <citation type="submission" date="2016-07" db="EMBL/GenBank/DDBJ databases">
        <title>Draft Genome Sequence of Methylobrevis pamukkalensis PK2.</title>
        <authorList>
            <person name="Vasilenko O.V."/>
            <person name="Doronina N.V."/>
            <person name="Shmareva M.N."/>
            <person name="Tarlachkov S.V."/>
            <person name="Mustakhimov I."/>
            <person name="Trotsenko Y.A."/>
        </authorList>
    </citation>
    <scope>NUCLEOTIDE SEQUENCE [LARGE SCALE GENOMIC DNA]</scope>
    <source>
        <strain evidence="2 3">PK2</strain>
    </source>
</reference>
<comment type="caution">
    <text evidence="2">The sequence shown here is derived from an EMBL/GenBank/DDBJ whole genome shotgun (WGS) entry which is preliminary data.</text>
</comment>
<accession>A0A1E3GZ13</accession>